<feature type="transmembrane region" description="Helical" evidence="1">
    <location>
        <begin position="386"/>
        <end position="407"/>
    </location>
</feature>
<organism evidence="2 3">
    <name type="scientific">Aquiflexum gelatinilyticum</name>
    <dbReference type="NCBI Taxonomy" id="2961943"/>
    <lineage>
        <taxon>Bacteria</taxon>
        <taxon>Pseudomonadati</taxon>
        <taxon>Bacteroidota</taxon>
        <taxon>Cytophagia</taxon>
        <taxon>Cytophagales</taxon>
        <taxon>Cyclobacteriaceae</taxon>
        <taxon>Aquiflexum</taxon>
    </lineage>
</organism>
<feature type="transmembrane region" description="Helical" evidence="1">
    <location>
        <begin position="174"/>
        <end position="207"/>
    </location>
</feature>
<feature type="transmembrane region" description="Helical" evidence="1">
    <location>
        <begin position="93"/>
        <end position="115"/>
    </location>
</feature>
<keyword evidence="1" id="KW-1133">Transmembrane helix</keyword>
<reference evidence="2" key="1">
    <citation type="submission" date="2022-08" db="EMBL/GenBank/DDBJ databases">
        <authorList>
            <person name="Zhang D."/>
        </authorList>
    </citation>
    <scope>NUCLEOTIDE SEQUENCE</scope>
    <source>
        <strain evidence="2">XJ19-11</strain>
    </source>
</reference>
<evidence type="ECO:0008006" key="4">
    <source>
        <dbReference type="Google" id="ProtNLM"/>
    </source>
</evidence>
<keyword evidence="1" id="KW-0812">Transmembrane</keyword>
<dbReference type="EMBL" id="JANSUY010000015">
    <property type="protein sequence ID" value="MCR9016519.1"/>
    <property type="molecule type" value="Genomic_DNA"/>
</dbReference>
<feature type="transmembrane region" description="Helical" evidence="1">
    <location>
        <begin position="219"/>
        <end position="241"/>
    </location>
</feature>
<dbReference type="Proteomes" id="UP001142175">
    <property type="component" value="Unassembled WGS sequence"/>
</dbReference>
<comment type="caution">
    <text evidence="2">The sequence shown here is derived from an EMBL/GenBank/DDBJ whole genome shotgun (WGS) entry which is preliminary data.</text>
</comment>
<protein>
    <recommendedName>
        <fullName evidence="4">Glycosyltransferase RgtA/B/C/D-like domain-containing protein</fullName>
    </recommendedName>
</protein>
<name>A0A9X2SZJ5_9BACT</name>
<keyword evidence="1" id="KW-0472">Membrane</keyword>
<feature type="transmembrane region" description="Helical" evidence="1">
    <location>
        <begin position="6"/>
        <end position="25"/>
    </location>
</feature>
<proteinExistence type="predicted"/>
<feature type="transmembrane region" description="Helical" evidence="1">
    <location>
        <begin position="121"/>
        <end position="139"/>
    </location>
</feature>
<evidence type="ECO:0000313" key="3">
    <source>
        <dbReference type="Proteomes" id="UP001142175"/>
    </source>
</evidence>
<keyword evidence="3" id="KW-1185">Reference proteome</keyword>
<feature type="transmembrane region" description="Helical" evidence="1">
    <location>
        <begin position="280"/>
        <end position="305"/>
    </location>
</feature>
<gene>
    <name evidence="2" type="ORF">NU887_15860</name>
</gene>
<dbReference type="AlphaFoldDB" id="A0A9X2SZJ5"/>
<feature type="transmembrane region" description="Helical" evidence="1">
    <location>
        <begin position="353"/>
        <end position="374"/>
    </location>
</feature>
<dbReference type="RefSeq" id="WP_258424364.1">
    <property type="nucleotide sequence ID" value="NZ_JANSUY010000015.1"/>
</dbReference>
<accession>A0A9X2SZJ5</accession>
<sequence length="536" mass="63393">MNNYVYFFFAILLLFGTLKVGDYGISIDEPIERKHGIVAFDYVNEKFGLFSSIPKGTEINLINYDHRDYGLIFQFTAYSLELLFNIDNSKDVFLLRHLLVFLLFCVSLIFFYKIIEWRYKDWKIGLLGVIFFLLSPRLFADSFYNPKDIPLMSFFIISAFTMVKFFFQPTNSSAVWHGVACGLVVGTRIVGIYMPIFTLLLILLRIYQIRSSSQLIRNFLVVSSIFIFSLCLSTLIFWPILWEDPLGNLLYSFNSMKKFRWYGNILFWGQMVNSNNLPWYYIPSWILVTTPLSIVLFFCAGIFSISKSLYNQKWSYLKSRSNQMDLIFLGLFLGPLIAVIIFNSVLYNGWRHLYFIYPFFLLIGMRGFMSLFLFVRSSFLLKKRIFVSGILSVFIVFNLIQTLVFMFKNHPHQNVYFNELVRNVEHNFERDYYGLSYKQALKYLLEKTDDDSLMIYSHDFIGKINTMNFPKKEAERLHFVSNLNDADYFMSLLNPRDEKEKFEMINKNSLYNNPEFFNIKVSGYRIISIYKLEREN</sequence>
<feature type="transmembrane region" description="Helical" evidence="1">
    <location>
        <begin position="326"/>
        <end position="347"/>
    </location>
</feature>
<evidence type="ECO:0000256" key="1">
    <source>
        <dbReference type="SAM" id="Phobius"/>
    </source>
</evidence>
<evidence type="ECO:0000313" key="2">
    <source>
        <dbReference type="EMBL" id="MCR9016519.1"/>
    </source>
</evidence>